<evidence type="ECO:0000313" key="2">
    <source>
        <dbReference type="Proteomes" id="UP001056778"/>
    </source>
</evidence>
<organism evidence="1 2">
    <name type="scientific">Holotrichia oblita</name>
    <name type="common">Chafer beetle</name>
    <dbReference type="NCBI Taxonomy" id="644536"/>
    <lineage>
        <taxon>Eukaryota</taxon>
        <taxon>Metazoa</taxon>
        <taxon>Ecdysozoa</taxon>
        <taxon>Arthropoda</taxon>
        <taxon>Hexapoda</taxon>
        <taxon>Insecta</taxon>
        <taxon>Pterygota</taxon>
        <taxon>Neoptera</taxon>
        <taxon>Endopterygota</taxon>
        <taxon>Coleoptera</taxon>
        <taxon>Polyphaga</taxon>
        <taxon>Scarabaeiformia</taxon>
        <taxon>Scarabaeidae</taxon>
        <taxon>Melolonthinae</taxon>
        <taxon>Holotrichia</taxon>
    </lineage>
</organism>
<comment type="caution">
    <text evidence="1">The sequence shown here is derived from an EMBL/GenBank/DDBJ whole genome shotgun (WGS) entry which is preliminary data.</text>
</comment>
<evidence type="ECO:0000313" key="1">
    <source>
        <dbReference type="EMBL" id="KAI4462447.1"/>
    </source>
</evidence>
<proteinExistence type="predicted"/>
<name>A0ACB9T6L2_HOLOL</name>
<gene>
    <name evidence="1" type="ORF">MML48_4g00006409</name>
</gene>
<dbReference type="Proteomes" id="UP001056778">
    <property type="component" value="Chromosome 4"/>
</dbReference>
<reference evidence="1" key="1">
    <citation type="submission" date="2022-04" db="EMBL/GenBank/DDBJ databases">
        <title>Chromosome-scale genome assembly of Holotrichia oblita Faldermann.</title>
        <authorList>
            <person name="Rongchong L."/>
        </authorList>
    </citation>
    <scope>NUCLEOTIDE SEQUENCE</scope>
    <source>
        <strain evidence="1">81SQS9</strain>
    </source>
</reference>
<protein>
    <submittedName>
        <fullName evidence="1">Helix-turn-helix psq domain</fullName>
    </submittedName>
</protein>
<accession>A0ACB9T6L2</accession>
<sequence>MIAKALEDILNNSVSKKAAAINHSIPRSTLQFRLSEKFTKSTLALNPTLSHEEKQILVEWILQSHRKGFPIRKEDLQISVKTFLEEKPRKTLSKRICRELGGETTPPFVIYPYQRLPAPIAVSVPDEWGVGTSPNGWMKA</sequence>
<dbReference type="EMBL" id="CM043018">
    <property type="protein sequence ID" value="KAI4462447.1"/>
    <property type="molecule type" value="Genomic_DNA"/>
</dbReference>
<keyword evidence="2" id="KW-1185">Reference proteome</keyword>